<keyword evidence="2" id="KW-1185">Reference proteome</keyword>
<protein>
    <submittedName>
        <fullName evidence="1">Uncharacterized protein</fullName>
    </submittedName>
</protein>
<evidence type="ECO:0000313" key="1">
    <source>
        <dbReference type="EMBL" id="SDI24261.1"/>
    </source>
</evidence>
<dbReference type="Proteomes" id="UP000198923">
    <property type="component" value="Unassembled WGS sequence"/>
</dbReference>
<organism evidence="1 2">
    <name type="scientific">Sinosporangium album</name>
    <dbReference type="NCBI Taxonomy" id="504805"/>
    <lineage>
        <taxon>Bacteria</taxon>
        <taxon>Bacillati</taxon>
        <taxon>Actinomycetota</taxon>
        <taxon>Actinomycetes</taxon>
        <taxon>Streptosporangiales</taxon>
        <taxon>Streptosporangiaceae</taxon>
        <taxon>Sinosporangium</taxon>
    </lineage>
</organism>
<gene>
    <name evidence="1" type="ORF">SAMN05421505_14018</name>
</gene>
<sequence>MGQRAGYGGGLTSTEYVERFGQALDDGLDTPRAVQTLDELFQNNDLPDGRRFETAVLLDRVLGLELARDVGRY</sequence>
<dbReference type="AlphaFoldDB" id="A0A1G8IZB8"/>
<reference evidence="1 2" key="1">
    <citation type="submission" date="2016-10" db="EMBL/GenBank/DDBJ databases">
        <authorList>
            <person name="de Groot N.N."/>
        </authorList>
    </citation>
    <scope>NUCLEOTIDE SEQUENCE [LARGE SCALE GENOMIC DNA]</scope>
    <source>
        <strain evidence="1 2">CPCC 201354</strain>
    </source>
</reference>
<proteinExistence type="predicted"/>
<evidence type="ECO:0000313" key="2">
    <source>
        <dbReference type="Proteomes" id="UP000198923"/>
    </source>
</evidence>
<dbReference type="EMBL" id="FNCN01000040">
    <property type="protein sequence ID" value="SDI24261.1"/>
    <property type="molecule type" value="Genomic_DNA"/>
</dbReference>
<dbReference type="Gene3D" id="1.20.120.1910">
    <property type="entry name" value="Cysteine-tRNA ligase, C-terminal anti-codon recognition domain"/>
    <property type="match status" value="1"/>
</dbReference>
<dbReference type="STRING" id="504805.SAMN05421505_14018"/>
<accession>A0A1G8IZB8</accession>
<name>A0A1G8IZB8_9ACTN</name>